<dbReference type="AlphaFoldDB" id="A0A517ZDK2"/>
<feature type="domain" description="Transposase IS200-like" evidence="1">
    <location>
        <begin position="14"/>
        <end position="149"/>
    </location>
</feature>
<sequence length="186" mass="21978">MNIPHRKRRRAINEPGHAHFLTCSCWQQWPLLNGDRSRRWVLEAMQRLRTRLRVTIWAYVIMPEHVHILLRPQDREYEMRRILAALKAPVARRAKAHLQATHNREWLIRLTTSHGKRQVFRSWQPGGGYDQNLWSERPIQEVSDYIHANPVRRGLVDRPTDWIWSSARSHAGLPGSLLDVDKVVLD</sequence>
<dbReference type="SUPFAM" id="SSF143422">
    <property type="entry name" value="Transposase IS200-like"/>
    <property type="match status" value="1"/>
</dbReference>
<dbReference type="PANTHER" id="PTHR36966">
    <property type="entry name" value="REP-ASSOCIATED TYROSINE TRANSPOSASE"/>
    <property type="match status" value="1"/>
</dbReference>
<dbReference type="Gene3D" id="3.30.70.1290">
    <property type="entry name" value="Transposase IS200-like"/>
    <property type="match status" value="1"/>
</dbReference>
<dbReference type="PANTHER" id="PTHR36966:SF1">
    <property type="entry name" value="REP-ASSOCIATED TYROSINE TRANSPOSASE"/>
    <property type="match status" value="1"/>
</dbReference>
<evidence type="ECO:0000259" key="1">
    <source>
        <dbReference type="SMART" id="SM01321"/>
    </source>
</evidence>
<dbReference type="RefSeq" id="WP_145371836.1">
    <property type="nucleotide sequence ID" value="NZ_CP036275.1"/>
</dbReference>
<dbReference type="EMBL" id="CP036275">
    <property type="protein sequence ID" value="QDU40556.1"/>
    <property type="molecule type" value="Genomic_DNA"/>
</dbReference>
<evidence type="ECO:0000313" key="3">
    <source>
        <dbReference type="Proteomes" id="UP000320496"/>
    </source>
</evidence>
<keyword evidence="3" id="KW-1185">Reference proteome</keyword>
<organism evidence="2 3">
    <name type="scientific">Maioricimonas rarisocia</name>
    <dbReference type="NCBI Taxonomy" id="2528026"/>
    <lineage>
        <taxon>Bacteria</taxon>
        <taxon>Pseudomonadati</taxon>
        <taxon>Planctomycetota</taxon>
        <taxon>Planctomycetia</taxon>
        <taxon>Planctomycetales</taxon>
        <taxon>Planctomycetaceae</taxon>
        <taxon>Maioricimonas</taxon>
    </lineage>
</organism>
<protein>
    <submittedName>
        <fullName evidence="2">Transposase IS200 like protein</fullName>
    </submittedName>
</protein>
<name>A0A517ZDK2_9PLAN</name>
<dbReference type="OrthoDB" id="9794403at2"/>
<dbReference type="InterPro" id="IPR036515">
    <property type="entry name" value="Transposase_17_sf"/>
</dbReference>
<dbReference type="Proteomes" id="UP000320496">
    <property type="component" value="Chromosome"/>
</dbReference>
<dbReference type="GO" id="GO:0004803">
    <property type="term" value="F:transposase activity"/>
    <property type="evidence" value="ECO:0007669"/>
    <property type="project" value="InterPro"/>
</dbReference>
<dbReference type="GO" id="GO:0043565">
    <property type="term" value="F:sequence-specific DNA binding"/>
    <property type="evidence" value="ECO:0007669"/>
    <property type="project" value="TreeGrafter"/>
</dbReference>
<accession>A0A517ZDK2</accession>
<gene>
    <name evidence="2" type="ORF">Mal4_49140</name>
</gene>
<reference evidence="2 3" key="1">
    <citation type="submission" date="2019-02" db="EMBL/GenBank/DDBJ databases">
        <title>Deep-cultivation of Planctomycetes and their phenomic and genomic characterization uncovers novel biology.</title>
        <authorList>
            <person name="Wiegand S."/>
            <person name="Jogler M."/>
            <person name="Boedeker C."/>
            <person name="Pinto D."/>
            <person name="Vollmers J."/>
            <person name="Rivas-Marin E."/>
            <person name="Kohn T."/>
            <person name="Peeters S.H."/>
            <person name="Heuer A."/>
            <person name="Rast P."/>
            <person name="Oberbeckmann S."/>
            <person name="Bunk B."/>
            <person name="Jeske O."/>
            <person name="Meyerdierks A."/>
            <person name="Storesund J.E."/>
            <person name="Kallscheuer N."/>
            <person name="Luecker S."/>
            <person name="Lage O.M."/>
            <person name="Pohl T."/>
            <person name="Merkel B.J."/>
            <person name="Hornburger P."/>
            <person name="Mueller R.-W."/>
            <person name="Bruemmer F."/>
            <person name="Labrenz M."/>
            <person name="Spormann A.M."/>
            <person name="Op den Camp H."/>
            <person name="Overmann J."/>
            <person name="Amann R."/>
            <person name="Jetten M.S.M."/>
            <person name="Mascher T."/>
            <person name="Medema M.H."/>
            <person name="Devos D.P."/>
            <person name="Kaster A.-K."/>
            <person name="Ovreas L."/>
            <person name="Rohde M."/>
            <person name="Galperin M.Y."/>
            <person name="Jogler C."/>
        </authorList>
    </citation>
    <scope>NUCLEOTIDE SEQUENCE [LARGE SCALE GENOMIC DNA]</scope>
    <source>
        <strain evidence="2 3">Mal4</strain>
    </source>
</reference>
<dbReference type="Pfam" id="PF01797">
    <property type="entry name" value="Y1_Tnp"/>
    <property type="match status" value="1"/>
</dbReference>
<proteinExistence type="predicted"/>
<dbReference type="GO" id="GO:0006313">
    <property type="term" value="P:DNA transposition"/>
    <property type="evidence" value="ECO:0007669"/>
    <property type="project" value="InterPro"/>
</dbReference>
<dbReference type="PROSITE" id="PS51257">
    <property type="entry name" value="PROKAR_LIPOPROTEIN"/>
    <property type="match status" value="1"/>
</dbReference>
<dbReference type="SMART" id="SM01321">
    <property type="entry name" value="Y1_Tnp"/>
    <property type="match status" value="1"/>
</dbReference>
<dbReference type="NCBIfam" id="NF047646">
    <property type="entry name" value="REP_Tyr_transpos"/>
    <property type="match status" value="1"/>
</dbReference>
<dbReference type="InterPro" id="IPR002686">
    <property type="entry name" value="Transposase_17"/>
</dbReference>
<evidence type="ECO:0000313" key="2">
    <source>
        <dbReference type="EMBL" id="QDU40556.1"/>
    </source>
</evidence>
<dbReference type="InterPro" id="IPR052715">
    <property type="entry name" value="RAYT_transposase"/>
</dbReference>
<dbReference type="KEGG" id="mri:Mal4_49140"/>